<accession>A0ABP7I291</accession>
<keyword evidence="1" id="KW-1133">Transmembrane helix</keyword>
<dbReference type="Proteomes" id="UP001501821">
    <property type="component" value="Unassembled WGS sequence"/>
</dbReference>
<reference evidence="3" key="1">
    <citation type="journal article" date="2019" name="Int. J. Syst. Evol. Microbiol.">
        <title>The Global Catalogue of Microorganisms (GCM) 10K type strain sequencing project: providing services to taxonomists for standard genome sequencing and annotation.</title>
        <authorList>
            <consortium name="The Broad Institute Genomics Platform"/>
            <consortium name="The Broad Institute Genome Sequencing Center for Infectious Disease"/>
            <person name="Wu L."/>
            <person name="Ma J."/>
        </authorList>
    </citation>
    <scope>NUCLEOTIDE SEQUENCE [LARGE SCALE GENOMIC DNA]</scope>
    <source>
        <strain evidence="3">JCM 16953</strain>
    </source>
</reference>
<keyword evidence="1" id="KW-0812">Transmembrane</keyword>
<organism evidence="2 3">
    <name type="scientific">Nocardioides panacisoli</name>
    <dbReference type="NCBI Taxonomy" id="627624"/>
    <lineage>
        <taxon>Bacteria</taxon>
        <taxon>Bacillati</taxon>
        <taxon>Actinomycetota</taxon>
        <taxon>Actinomycetes</taxon>
        <taxon>Propionibacteriales</taxon>
        <taxon>Nocardioidaceae</taxon>
        <taxon>Nocardioides</taxon>
    </lineage>
</organism>
<feature type="transmembrane region" description="Helical" evidence="1">
    <location>
        <begin position="6"/>
        <end position="33"/>
    </location>
</feature>
<proteinExistence type="predicted"/>
<evidence type="ECO:0000313" key="2">
    <source>
        <dbReference type="EMBL" id="GAA3804499.1"/>
    </source>
</evidence>
<keyword evidence="3" id="KW-1185">Reference proteome</keyword>
<dbReference type="RefSeq" id="WP_344772185.1">
    <property type="nucleotide sequence ID" value="NZ_BAABAH010000001.1"/>
</dbReference>
<protein>
    <submittedName>
        <fullName evidence="2">Uncharacterized protein</fullName>
    </submittedName>
</protein>
<sequence length="101" mass="10798">MLWIAAAVLGLVGVLLCVTIVLLPLGVPVLWLARKLFHAAMAMLVPRKVRHPVAAAGDAVRDRTGDARSATSSALEPLGKRVADVAGRGRSFLEHQRKRLA</sequence>
<dbReference type="EMBL" id="BAABAH010000001">
    <property type="protein sequence ID" value="GAA3804499.1"/>
    <property type="molecule type" value="Genomic_DNA"/>
</dbReference>
<name>A0ABP7I291_9ACTN</name>
<keyword evidence="1" id="KW-0472">Membrane</keyword>
<gene>
    <name evidence="2" type="ORF">GCM10022242_04740</name>
</gene>
<evidence type="ECO:0000313" key="3">
    <source>
        <dbReference type="Proteomes" id="UP001501821"/>
    </source>
</evidence>
<evidence type="ECO:0000256" key="1">
    <source>
        <dbReference type="SAM" id="Phobius"/>
    </source>
</evidence>
<comment type="caution">
    <text evidence="2">The sequence shown here is derived from an EMBL/GenBank/DDBJ whole genome shotgun (WGS) entry which is preliminary data.</text>
</comment>